<dbReference type="GO" id="GO:0005615">
    <property type="term" value="C:extracellular space"/>
    <property type="evidence" value="ECO:0007669"/>
    <property type="project" value="Ensembl"/>
</dbReference>
<evidence type="ECO:0000256" key="5">
    <source>
        <dbReference type="SAM" id="SignalP"/>
    </source>
</evidence>
<evidence type="ECO:0000256" key="2">
    <source>
        <dbReference type="ARBA" id="ARBA00009529"/>
    </source>
</evidence>
<dbReference type="GO" id="GO:0005102">
    <property type="term" value="F:signaling receptor binding"/>
    <property type="evidence" value="ECO:0007669"/>
    <property type="project" value="TreeGrafter"/>
</dbReference>
<keyword evidence="4 5" id="KW-0732">Signal</keyword>
<dbReference type="Pfam" id="PF14653">
    <property type="entry name" value="IGFL"/>
    <property type="match status" value="1"/>
</dbReference>
<comment type="subcellular location">
    <subcellularLocation>
        <location evidence="1">Secreted</location>
    </subcellularLocation>
</comment>
<evidence type="ECO:0000256" key="4">
    <source>
        <dbReference type="ARBA" id="ARBA00022729"/>
    </source>
</evidence>
<dbReference type="PANTHER" id="PTHR34827:SF5">
    <property type="entry name" value="INSULIN GROWTH FACTOR-LIKE FAMILY MEMBER 3"/>
    <property type="match status" value="1"/>
</dbReference>
<accession>A0A8C6GW82</accession>
<evidence type="ECO:0000256" key="1">
    <source>
        <dbReference type="ARBA" id="ARBA00004613"/>
    </source>
</evidence>
<reference evidence="6" key="2">
    <citation type="submission" date="2025-09" db="UniProtKB">
        <authorList>
            <consortium name="Ensembl"/>
        </authorList>
    </citation>
    <scope>IDENTIFICATION</scope>
</reference>
<dbReference type="InterPro" id="IPR032744">
    <property type="entry name" value="IGFL"/>
</dbReference>
<evidence type="ECO:0000313" key="6">
    <source>
        <dbReference type="Ensembl" id="ENSMSIP00000012984.1"/>
    </source>
</evidence>
<feature type="chain" id="PRO_5034855001" evidence="5">
    <location>
        <begin position="24"/>
        <end position="140"/>
    </location>
</feature>
<evidence type="ECO:0000256" key="3">
    <source>
        <dbReference type="ARBA" id="ARBA00022525"/>
    </source>
</evidence>
<organism evidence="6 7">
    <name type="scientific">Mus spicilegus</name>
    <name type="common">Mound-building mouse</name>
    <dbReference type="NCBI Taxonomy" id="10103"/>
    <lineage>
        <taxon>Eukaryota</taxon>
        <taxon>Metazoa</taxon>
        <taxon>Chordata</taxon>
        <taxon>Craniata</taxon>
        <taxon>Vertebrata</taxon>
        <taxon>Euteleostomi</taxon>
        <taxon>Mammalia</taxon>
        <taxon>Eutheria</taxon>
        <taxon>Euarchontoglires</taxon>
        <taxon>Glires</taxon>
        <taxon>Rodentia</taxon>
        <taxon>Myomorpha</taxon>
        <taxon>Muroidea</taxon>
        <taxon>Muridae</taxon>
        <taxon>Murinae</taxon>
        <taxon>Mus</taxon>
        <taxon>Mus</taxon>
    </lineage>
</organism>
<feature type="signal peptide" evidence="5">
    <location>
        <begin position="1"/>
        <end position="23"/>
    </location>
</feature>
<name>A0A8C6GW82_MUSSI</name>
<dbReference type="Ensembl" id="ENSMSIT00000016463.1">
    <property type="protein sequence ID" value="ENSMSIP00000012984.1"/>
    <property type="gene ID" value="ENSMSIG00000011257.1"/>
</dbReference>
<sequence>MKIRNACAVLIEVLLFILEGVTGAQKFSTFSGPGSWPCNPKCDGRTYNPSEECCVHDTILPFKRINLCGPSCTYRPCFELCCPESYSPKKKFIVKLKVHGERSHCSSSPISRNCKSNKTFHGEDIEDNQLSLRKKSGDQP</sequence>
<proteinExistence type="inferred from homology"/>
<dbReference type="GeneTree" id="ENSGT00390000009557"/>
<comment type="similarity">
    <text evidence="2">Belongs to the IGFL family.</text>
</comment>
<protein>
    <submittedName>
        <fullName evidence="6">IGF-like family member 3</fullName>
    </submittedName>
</protein>
<keyword evidence="7" id="KW-1185">Reference proteome</keyword>
<dbReference type="AlphaFoldDB" id="A0A8C6GW82"/>
<dbReference type="PANTHER" id="PTHR34827">
    <property type="entry name" value="INSULIN GROWTH FACTOR-LIKE FAMILY MEMBER 3-RELATED"/>
    <property type="match status" value="1"/>
</dbReference>
<evidence type="ECO:0000313" key="7">
    <source>
        <dbReference type="Proteomes" id="UP000694415"/>
    </source>
</evidence>
<keyword evidence="3" id="KW-0964">Secreted</keyword>
<reference evidence="6" key="1">
    <citation type="submission" date="2025-08" db="UniProtKB">
        <authorList>
            <consortium name="Ensembl"/>
        </authorList>
    </citation>
    <scope>IDENTIFICATION</scope>
</reference>
<dbReference type="Proteomes" id="UP000694415">
    <property type="component" value="Unplaced"/>
</dbReference>